<organism evidence="3 4">
    <name type="scientific">Lachnospira intestinalis</name>
    <dbReference type="NCBI Taxonomy" id="3133158"/>
    <lineage>
        <taxon>Bacteria</taxon>
        <taxon>Bacillati</taxon>
        <taxon>Bacillota</taxon>
        <taxon>Clostridia</taxon>
        <taxon>Lachnospirales</taxon>
        <taxon>Lachnospiraceae</taxon>
        <taxon>Lachnospira</taxon>
    </lineage>
</organism>
<sequence length="1411" mass="151463">MADNELDSLKLTIKANATDANNALDKLVENLKNLSSSLGVINNVNFSNFSNGVKNITDAMQGMKNVSKADFTRLSEGMKKISSIDTAAINKASTAMTYLGKSFNSMQATSEATKQITELVTGIKQLGYASAAKAIDNIPKLSSAMKQLMQELSKAPQVSQNLIDMTNALANLSRTGASSGRAATSLSKNFLNVSSSANSATKSSWSLASAFGKLYASYWLVFRGISKLGDSIDIASSLIEVENVVRTTFGNYENLVDSMAKTSIRDFGMSELSVKQYSSRFQAMGVAMGFSQKKMADMSIELTKLTADMASFYDMEQSDVARNLQAIFTGETEPLRKYGLDLTQATLKEWALKNGLDANISSMTQAEKTMLRYKYVMANTVAAQGDFAKTADTWHNQTVILKQSFQELAGIIGTSLINAFKPFLSGLNFAMTQVINFAETVTNALGAIFGWKFEVTNKGIADDWSDAADSADDIADSTGNAAKNVEKLNKGVRQFDELKLITTPDSSGGNGKKGSGTGAASADGASGGLVKVDTIWKDYKSQIKNLRELGEYIGNTLTDTLNSIDWDSVYAGARNFGKGLADFLNGLISPELFGAVGRTIAGALNTAVYTALSFGETFDWENLGFSIATGINQFFETFDFASTAKAINKWVQGIYDTIKTAIKNIKWSKVLEGIATLIGDVELKTVAIIIGAVLLKKYFKLEIAKNILKGIATSISQSIAKSLAAKMGVEIAQNAGISKALTAGIKKSIGNIDYGGLSKTLSSLMSTKLKATIGIAGIATEFLTVATVFEKIGEGANFTVGMLAKVAAGAGVAAAALKLIGLSTPWTAAIVGITGVVAAIAGIGIGYAKAQSEVVSANTIISDSVLATAESLNSTIQSSKDQFNSVGDTYAGVKSVADKYFELADNFDNLTDSQKEMLIAYANYIVEQCPELADSIDTVTGEFKGQKEEVYNTISALEAYAKAAAMQDVLKDLYKQEIDIGNQLKENNEKYNKAESIIYEYVKELTGMSKQAFDSAYEISGLGDAFDVLSGLLDDPMRKTSDFTKTSYNLRKELGLNSQETWQLANDNRELKESYEKCENAIANAATEAANCKNEYNNLTQQQNNTADSSDNLRDTMQQNNEQIRESVQQSMYDIEKNVAEKSGESTEDISNFYNKASETFSRLGVVGTDGGTKLYNGFTTKTSGLPGYNSAIFDNIQQTAISKALDTGSKAGENLVDSYKKNIDGVPNTTAVAFLSIIDAVNAGEIGSDVGADLMNNLADTISSKAWKVHEALTNAIQNSYKMELESDDNYSAGDPLKSGFAKIRIKGYADGGYLPQKYSIVMAGENGIPEIAGTVGGKSAVAGGAEITGIKDSIYDTSQREIALLRQQNQLLQGILNKDLSISQNDIGSSARKYAREYFKRTGKPAFDY</sequence>
<proteinExistence type="predicted"/>
<evidence type="ECO:0000313" key="4">
    <source>
        <dbReference type="Proteomes" id="UP001546774"/>
    </source>
</evidence>
<keyword evidence="1" id="KW-0175">Coiled coil</keyword>
<evidence type="ECO:0008006" key="5">
    <source>
        <dbReference type="Google" id="ProtNLM"/>
    </source>
</evidence>
<name>A0ABV1H1S7_9FIRM</name>
<dbReference type="Proteomes" id="UP001546774">
    <property type="component" value="Unassembled WGS sequence"/>
</dbReference>
<dbReference type="EMBL" id="JBBMFS010000001">
    <property type="protein sequence ID" value="MEQ2553653.1"/>
    <property type="molecule type" value="Genomic_DNA"/>
</dbReference>
<feature type="region of interest" description="Disordered" evidence="2">
    <location>
        <begin position="501"/>
        <end position="525"/>
    </location>
</feature>
<evidence type="ECO:0000256" key="2">
    <source>
        <dbReference type="SAM" id="MobiDB-lite"/>
    </source>
</evidence>
<gene>
    <name evidence="3" type="ORF">WMO37_01305</name>
</gene>
<reference evidence="3" key="1">
    <citation type="submission" date="2024-03" db="EMBL/GenBank/DDBJ databases">
        <title>Human intestinal bacterial collection.</title>
        <authorList>
            <person name="Pauvert C."/>
            <person name="Hitch T.C.A."/>
            <person name="Clavel T."/>
        </authorList>
    </citation>
    <scope>NUCLEOTIDE SEQUENCE [LARGE SCALE GENOMIC DNA]</scope>
    <source>
        <strain evidence="3">CLA-AA-H89B</strain>
    </source>
</reference>
<accession>A0ABV1H1S7</accession>
<keyword evidence="4" id="KW-1185">Reference proteome</keyword>
<protein>
    <recommendedName>
        <fullName evidence="5">Phage tail tape measure protein</fullName>
    </recommendedName>
</protein>
<evidence type="ECO:0000256" key="1">
    <source>
        <dbReference type="SAM" id="Coils"/>
    </source>
</evidence>
<feature type="compositionally biased region" description="Gly residues" evidence="2">
    <location>
        <begin position="508"/>
        <end position="517"/>
    </location>
</feature>
<evidence type="ECO:0000313" key="3">
    <source>
        <dbReference type="EMBL" id="MEQ2553653.1"/>
    </source>
</evidence>
<feature type="coiled-coil region" evidence="1">
    <location>
        <begin position="1064"/>
        <end position="1102"/>
    </location>
</feature>
<comment type="caution">
    <text evidence="3">The sequence shown here is derived from an EMBL/GenBank/DDBJ whole genome shotgun (WGS) entry which is preliminary data.</text>
</comment>